<organism evidence="2 3">
    <name type="scientific">Natronosalvus hydrolyticus</name>
    <dbReference type="NCBI Taxonomy" id="2979988"/>
    <lineage>
        <taxon>Archaea</taxon>
        <taxon>Methanobacteriati</taxon>
        <taxon>Methanobacteriota</taxon>
        <taxon>Stenosarchaea group</taxon>
        <taxon>Halobacteria</taxon>
        <taxon>Halobacteriales</taxon>
        <taxon>Natrialbaceae</taxon>
        <taxon>Natronosalvus</taxon>
    </lineage>
</organism>
<name>A0AAP2Z5G8_9EURY</name>
<evidence type="ECO:0000256" key="1">
    <source>
        <dbReference type="SAM" id="MobiDB-lite"/>
    </source>
</evidence>
<evidence type="ECO:0000313" key="2">
    <source>
        <dbReference type="EMBL" id="MCU4750892.1"/>
    </source>
</evidence>
<gene>
    <name evidence="2" type="ORF">OB919_02665</name>
</gene>
<comment type="caution">
    <text evidence="2">The sequence shown here is derived from an EMBL/GenBank/DDBJ whole genome shotgun (WGS) entry which is preliminary data.</text>
</comment>
<proteinExistence type="predicted"/>
<dbReference type="RefSeq" id="WP_342806107.1">
    <property type="nucleotide sequence ID" value="NZ_JAOPJZ010000001.1"/>
</dbReference>
<dbReference type="EMBL" id="JAOPJZ010000001">
    <property type="protein sequence ID" value="MCU4750892.1"/>
    <property type="molecule type" value="Genomic_DNA"/>
</dbReference>
<feature type="compositionally biased region" description="Basic and acidic residues" evidence="1">
    <location>
        <begin position="1"/>
        <end position="14"/>
    </location>
</feature>
<reference evidence="2 3" key="1">
    <citation type="submission" date="2022-09" db="EMBL/GenBank/DDBJ databases">
        <title>Enrichment on poylsaccharides allowed isolation of novel metabolic and taxonomic groups of Haloarchaea.</title>
        <authorList>
            <person name="Sorokin D.Y."/>
            <person name="Elcheninov A.G."/>
            <person name="Khizhniak T.V."/>
            <person name="Kolganova T.V."/>
            <person name="Kublanov I.V."/>
        </authorList>
    </citation>
    <scope>NUCLEOTIDE SEQUENCE [LARGE SCALE GENOMIC DNA]</scope>
    <source>
        <strain evidence="2 3">AArc-curdl1</strain>
    </source>
</reference>
<evidence type="ECO:0000313" key="3">
    <source>
        <dbReference type="Proteomes" id="UP001321047"/>
    </source>
</evidence>
<dbReference type="Proteomes" id="UP001321047">
    <property type="component" value="Unassembled WGS sequence"/>
</dbReference>
<keyword evidence="3" id="KW-1185">Reference proteome</keyword>
<accession>A0AAP2Z5G8</accession>
<dbReference type="AlphaFoldDB" id="A0AAP2Z5G8"/>
<feature type="region of interest" description="Disordered" evidence="1">
    <location>
        <begin position="1"/>
        <end position="22"/>
    </location>
</feature>
<protein>
    <submittedName>
        <fullName evidence="2">Uncharacterized protein</fullName>
    </submittedName>
</protein>
<sequence>MERSEYDRVDEARRGLTSRGVPGDDVDRLFDALVPEVDKVVERYDVADDVDLEEVTNGIRIGAARNIALMIDEEMWDADSCVDRVIKSVQEHESDIEMYAQSGSRANRSTFLLYPEMMRQRYVRE</sequence>